<evidence type="ECO:0000313" key="13">
    <source>
        <dbReference type="EMBL" id="TWT70506.1"/>
    </source>
</evidence>
<evidence type="ECO:0000256" key="8">
    <source>
        <dbReference type="ARBA" id="ARBA00022692"/>
    </source>
</evidence>
<evidence type="ECO:0000256" key="12">
    <source>
        <dbReference type="SAM" id="Phobius"/>
    </source>
</evidence>
<proteinExistence type="inferred from homology"/>
<dbReference type="Gene3D" id="1.20.120.1780">
    <property type="entry name" value="UbiA prenyltransferase"/>
    <property type="match status" value="1"/>
</dbReference>
<keyword evidence="4" id="KW-1003">Cell membrane</keyword>
<feature type="transmembrane region" description="Helical" evidence="12">
    <location>
        <begin position="196"/>
        <end position="220"/>
    </location>
</feature>
<feature type="transmembrane region" description="Helical" evidence="12">
    <location>
        <begin position="111"/>
        <end position="133"/>
    </location>
</feature>
<dbReference type="PANTHER" id="PTHR11048">
    <property type="entry name" value="PRENYLTRANSFERASES"/>
    <property type="match status" value="1"/>
</dbReference>
<dbReference type="GO" id="GO:0006744">
    <property type="term" value="P:ubiquinone biosynthetic process"/>
    <property type="evidence" value="ECO:0007669"/>
    <property type="project" value="UniProtKB-KW"/>
</dbReference>
<dbReference type="InterPro" id="IPR044878">
    <property type="entry name" value="UbiA_sf"/>
</dbReference>
<keyword evidence="5" id="KW-0997">Cell inner membrane</keyword>
<evidence type="ECO:0000256" key="10">
    <source>
        <dbReference type="ARBA" id="ARBA00023136"/>
    </source>
</evidence>
<keyword evidence="6 13" id="KW-0808">Transferase</keyword>
<dbReference type="RefSeq" id="WP_146439358.1">
    <property type="nucleotide sequence ID" value="NZ_SJPL01000001.1"/>
</dbReference>
<dbReference type="Proteomes" id="UP000317238">
    <property type="component" value="Unassembled WGS sequence"/>
</dbReference>
<evidence type="ECO:0000256" key="11">
    <source>
        <dbReference type="ARBA" id="ARBA00034524"/>
    </source>
</evidence>
<dbReference type="InterPro" id="IPR039653">
    <property type="entry name" value="Prenyltransferase"/>
</dbReference>
<dbReference type="FunFam" id="1.20.120.1780:FF:000001">
    <property type="entry name" value="4-hydroxybenzoate octaprenyltransferase"/>
    <property type="match status" value="1"/>
</dbReference>
<comment type="caution">
    <text evidence="13">The sequence shown here is derived from an EMBL/GenBank/DDBJ whole genome shotgun (WGS) entry which is preliminary data.</text>
</comment>
<feature type="transmembrane region" description="Helical" evidence="12">
    <location>
        <begin position="241"/>
        <end position="263"/>
    </location>
</feature>
<evidence type="ECO:0000256" key="6">
    <source>
        <dbReference type="ARBA" id="ARBA00022679"/>
    </source>
</evidence>
<accession>A0A5C5Y410</accession>
<dbReference type="AlphaFoldDB" id="A0A5C5Y410"/>
<organism evidence="13 14">
    <name type="scientific">Crateriforma conspicua</name>
    <dbReference type="NCBI Taxonomy" id="2527996"/>
    <lineage>
        <taxon>Bacteria</taxon>
        <taxon>Pseudomonadati</taxon>
        <taxon>Planctomycetota</taxon>
        <taxon>Planctomycetia</taxon>
        <taxon>Planctomycetales</taxon>
        <taxon>Planctomycetaceae</taxon>
        <taxon>Crateriforma</taxon>
    </lineage>
</organism>
<evidence type="ECO:0000256" key="9">
    <source>
        <dbReference type="ARBA" id="ARBA00022989"/>
    </source>
</evidence>
<feature type="transmembrane region" description="Helical" evidence="12">
    <location>
        <begin position="302"/>
        <end position="320"/>
    </location>
</feature>
<feature type="transmembrane region" description="Helical" evidence="12">
    <location>
        <begin position="139"/>
        <end position="158"/>
    </location>
</feature>
<keyword evidence="14" id="KW-1185">Reference proteome</keyword>
<evidence type="ECO:0000256" key="3">
    <source>
        <dbReference type="ARBA" id="ARBA00005985"/>
    </source>
</evidence>
<dbReference type="GO" id="GO:0005886">
    <property type="term" value="C:plasma membrane"/>
    <property type="evidence" value="ECO:0007669"/>
    <property type="project" value="TreeGrafter"/>
</dbReference>
<keyword evidence="10 12" id="KW-0472">Membrane</keyword>
<dbReference type="FunFam" id="1.10.357.140:FF:000008">
    <property type="entry name" value="4-hydroxybenzoate octaprenyltransferase"/>
    <property type="match status" value="1"/>
</dbReference>
<evidence type="ECO:0000256" key="4">
    <source>
        <dbReference type="ARBA" id="ARBA00022475"/>
    </source>
</evidence>
<dbReference type="GO" id="GO:0008412">
    <property type="term" value="F:4-hydroxybenzoate polyprenyltransferase activity"/>
    <property type="evidence" value="ECO:0007669"/>
    <property type="project" value="UniProtKB-EC"/>
</dbReference>
<comment type="similarity">
    <text evidence="3">Belongs to the UbiA prenyltransferase family.</text>
</comment>
<dbReference type="EC" id="2.5.1.39" evidence="11"/>
<dbReference type="CDD" id="cd13959">
    <property type="entry name" value="PT_UbiA_COQ2"/>
    <property type="match status" value="1"/>
</dbReference>
<evidence type="ECO:0000256" key="1">
    <source>
        <dbReference type="ARBA" id="ARBA00001946"/>
    </source>
</evidence>
<evidence type="ECO:0000313" key="14">
    <source>
        <dbReference type="Proteomes" id="UP000317238"/>
    </source>
</evidence>
<keyword evidence="7" id="KW-0831">Ubiquinone biosynthesis</keyword>
<comment type="subcellular location">
    <subcellularLocation>
        <location evidence="2">Membrane</location>
        <topology evidence="2">Multi-pass membrane protein</topology>
    </subcellularLocation>
</comment>
<comment type="cofactor">
    <cofactor evidence="1">
        <name>Mg(2+)</name>
        <dbReference type="ChEBI" id="CHEBI:18420"/>
    </cofactor>
</comment>
<keyword evidence="9 12" id="KW-1133">Transmembrane helix</keyword>
<sequence>MNQPDASPVDPSTAPTVTVTGRRGGISDWLGLIRFSHTIFALPFAALATVMALSTPLPTGDWPSLRLRDIIGILLCMVTARSAAMAFNRWADRKLDADNPRTAGRHLPAGIFSPAQVAWFTALCVLGFVASTLLFWPNWVPLAGSVPVILFLCGYSLAKRFTSAAHLWLGIALSLSPVCAWVAIRGPISVTHPIDLVSPLVLALAVAAWVTGFDIVYACQDADFDRRTGLHSIPARFGMTGAFRIAAAFHIVMLVALFALPFVAASTPLGWTFLAGMAVVVVLVVRQHTLVNPDDLRRINEAFFQTNAMISLLILVVGVVDCLT</sequence>
<keyword evidence="8 12" id="KW-0812">Transmembrane</keyword>
<name>A0A5C5Y410_9PLAN</name>
<dbReference type="InterPro" id="IPR006371">
    <property type="entry name" value="Polyprenyltransferase_UbiA-li"/>
</dbReference>
<dbReference type="InterPro" id="IPR000537">
    <property type="entry name" value="UbiA_prenyltransferase"/>
</dbReference>
<evidence type="ECO:0000256" key="2">
    <source>
        <dbReference type="ARBA" id="ARBA00004141"/>
    </source>
</evidence>
<feature type="transmembrane region" description="Helical" evidence="12">
    <location>
        <begin position="269"/>
        <end position="290"/>
    </location>
</feature>
<evidence type="ECO:0000256" key="5">
    <source>
        <dbReference type="ARBA" id="ARBA00022519"/>
    </source>
</evidence>
<feature type="transmembrane region" description="Helical" evidence="12">
    <location>
        <begin position="39"/>
        <end position="58"/>
    </location>
</feature>
<feature type="transmembrane region" description="Helical" evidence="12">
    <location>
        <begin position="165"/>
        <end position="184"/>
    </location>
</feature>
<gene>
    <name evidence="13" type="primary">ubiA</name>
    <name evidence="13" type="ORF">Pan14r_28120</name>
</gene>
<dbReference type="PANTHER" id="PTHR11048:SF28">
    <property type="entry name" value="4-HYDROXYBENZOATE POLYPRENYLTRANSFERASE, MITOCHONDRIAL"/>
    <property type="match status" value="1"/>
</dbReference>
<dbReference type="Gene3D" id="1.10.357.140">
    <property type="entry name" value="UbiA prenyltransferase"/>
    <property type="match status" value="1"/>
</dbReference>
<dbReference type="EMBL" id="SJPL01000001">
    <property type="protein sequence ID" value="TWT70506.1"/>
    <property type="molecule type" value="Genomic_DNA"/>
</dbReference>
<evidence type="ECO:0000256" key="7">
    <source>
        <dbReference type="ARBA" id="ARBA00022688"/>
    </source>
</evidence>
<protein>
    <recommendedName>
        <fullName evidence="11">4-hydroxybenzoate polyprenyltransferase</fullName>
        <ecNumber evidence="11">2.5.1.39</ecNumber>
    </recommendedName>
</protein>
<feature type="transmembrane region" description="Helical" evidence="12">
    <location>
        <begin position="70"/>
        <end position="90"/>
    </location>
</feature>
<reference evidence="13 14" key="1">
    <citation type="submission" date="2019-02" db="EMBL/GenBank/DDBJ databases">
        <title>Deep-cultivation of Planctomycetes and their phenomic and genomic characterization uncovers novel biology.</title>
        <authorList>
            <person name="Wiegand S."/>
            <person name="Jogler M."/>
            <person name="Boedeker C."/>
            <person name="Pinto D."/>
            <person name="Vollmers J."/>
            <person name="Rivas-Marin E."/>
            <person name="Kohn T."/>
            <person name="Peeters S.H."/>
            <person name="Heuer A."/>
            <person name="Rast P."/>
            <person name="Oberbeckmann S."/>
            <person name="Bunk B."/>
            <person name="Jeske O."/>
            <person name="Meyerdierks A."/>
            <person name="Storesund J.E."/>
            <person name="Kallscheuer N."/>
            <person name="Luecker S."/>
            <person name="Lage O.M."/>
            <person name="Pohl T."/>
            <person name="Merkel B.J."/>
            <person name="Hornburger P."/>
            <person name="Mueller R.-W."/>
            <person name="Bruemmer F."/>
            <person name="Labrenz M."/>
            <person name="Spormann A.M."/>
            <person name="Op Den Camp H."/>
            <person name="Overmann J."/>
            <person name="Amann R."/>
            <person name="Jetten M.S.M."/>
            <person name="Mascher T."/>
            <person name="Medema M.H."/>
            <person name="Devos D.P."/>
            <person name="Kaster A.-K."/>
            <person name="Ovreas L."/>
            <person name="Rohde M."/>
            <person name="Galperin M.Y."/>
            <person name="Jogler C."/>
        </authorList>
    </citation>
    <scope>NUCLEOTIDE SEQUENCE [LARGE SCALE GENOMIC DNA]</scope>
    <source>
        <strain evidence="13 14">Pan14r</strain>
    </source>
</reference>
<dbReference type="OrthoDB" id="9782418at2"/>
<dbReference type="Pfam" id="PF01040">
    <property type="entry name" value="UbiA"/>
    <property type="match status" value="1"/>
</dbReference>
<dbReference type="NCBIfam" id="TIGR01475">
    <property type="entry name" value="ubiA_other"/>
    <property type="match status" value="1"/>
</dbReference>